<dbReference type="InterPro" id="IPR027417">
    <property type="entry name" value="P-loop_NTPase"/>
</dbReference>
<evidence type="ECO:0000313" key="4">
    <source>
        <dbReference type="Proteomes" id="UP000006000"/>
    </source>
</evidence>
<gene>
    <name evidence="3" type="ORF">EUBVEN_02152</name>
</gene>
<reference evidence="3 4" key="2">
    <citation type="submission" date="2007-04" db="EMBL/GenBank/DDBJ databases">
        <title>Draft genome sequence of Eubacterium ventriosum (ATCC 27560).</title>
        <authorList>
            <person name="Sudarsanam P."/>
            <person name="Ley R."/>
            <person name="Guruge J."/>
            <person name="Turnbaugh P.J."/>
            <person name="Mahowald M."/>
            <person name="Liep D."/>
            <person name="Gordon J."/>
        </authorList>
    </citation>
    <scope>NUCLEOTIDE SEQUENCE [LARGE SCALE GENOMIC DNA]</scope>
    <source>
        <strain evidence="3 4">ATCC 27560</strain>
    </source>
</reference>
<evidence type="ECO:0000259" key="2">
    <source>
        <dbReference type="Pfam" id="PF13476"/>
    </source>
</evidence>
<sequence length="639" mass="75369">MGRLAIRRVIYKGEKYSYESPYLNDGLVIMEGVNGHGKSTFMSLIYYCLGGSVQSFNKNDNSGKKHKEICEDKNNYVEMLIEINGEEYELTRYIGSSSIFIVDEKENVIETCVFRQQNDKTITVFSDWILDKLKIEVFDLVQGTKSFKLNFTDLMRLIYHDQTTEVDRIYKDADNSNFMSDSLEIRKAIFEILLGKIYNDYYYTLGQYKIKLKEYEKAQAIMDSYDEFLREILDEDLLNEIHIKSMVLENEEMVEKVKLERDIIINQQSDVNDVWDIIKEQKSVLAEEQSKEEELLYSKYITNQSIDKIIYLIDEAEKELEEIKKIRLVNKKLKLFNPDTCPYCLRKVERKEGKCICGKDITEEQYEKFFYTDEEYLDILKVKKKSISSLNSLLERKKDSLQTIAKKIEIVRDESEKTKDYIAELMKEINLNYNSAYIRKLDERERQLNEKIAELQRAEQLAEKREKIDKKVMKLRNSVEGLKIKVDSCLNDARDDMLNKKNDFDEIYLELMKKADKHCYSAYLGNDYMPHINSGTYRERSAEVPKRLMYFLTLMIESLKDKDNFPRFLMIDTPNKEGIDRDNLIDNIALLKEADKYTDNGNISYQILLTTGKDVYPNEFKKFVCCSLDADTYLLKENE</sequence>
<protein>
    <recommendedName>
        <fullName evidence="2">Rad50/SbcC-type AAA domain-containing protein</fullName>
    </recommendedName>
</protein>
<reference evidence="3 4" key="1">
    <citation type="submission" date="2007-03" db="EMBL/GenBank/DDBJ databases">
        <authorList>
            <person name="Fulton L."/>
            <person name="Clifton S."/>
            <person name="Fulton B."/>
            <person name="Xu J."/>
            <person name="Minx P."/>
            <person name="Pepin K.H."/>
            <person name="Johnson M."/>
            <person name="Thiruvilangam P."/>
            <person name="Bhonagiri V."/>
            <person name="Nash W.E."/>
            <person name="Mardis E.R."/>
            <person name="Wilson R.K."/>
        </authorList>
    </citation>
    <scope>NUCLEOTIDE SEQUENCE [LARGE SCALE GENOMIC DNA]</scope>
    <source>
        <strain evidence="3 4">ATCC 27560</strain>
    </source>
</reference>
<feature type="coiled-coil region" evidence="1">
    <location>
        <begin position="438"/>
        <end position="485"/>
    </location>
</feature>
<evidence type="ECO:0000256" key="1">
    <source>
        <dbReference type="SAM" id="Coils"/>
    </source>
</evidence>
<dbReference type="InterPro" id="IPR038729">
    <property type="entry name" value="Rad50/SbcC_AAA"/>
</dbReference>
<dbReference type="Proteomes" id="UP000006000">
    <property type="component" value="Unassembled WGS sequence"/>
</dbReference>
<name>A5Z8W0_9FIRM</name>
<comment type="caution">
    <text evidence="3">The sequence shown here is derived from an EMBL/GenBank/DDBJ whole genome shotgun (WGS) entry which is preliminary data.</text>
</comment>
<dbReference type="Gene3D" id="3.40.50.300">
    <property type="entry name" value="P-loop containing nucleotide triphosphate hydrolases"/>
    <property type="match status" value="1"/>
</dbReference>
<dbReference type="RefSeq" id="WP_005359248.1">
    <property type="nucleotide sequence ID" value="NZ_DS264265.1"/>
</dbReference>
<dbReference type="OrthoDB" id="9795626at2"/>
<dbReference type="eggNOG" id="COG1196">
    <property type="taxonomic scope" value="Bacteria"/>
</dbReference>
<dbReference type="SUPFAM" id="SSF52540">
    <property type="entry name" value="P-loop containing nucleoside triphosphate hydrolases"/>
    <property type="match status" value="1"/>
</dbReference>
<accession>A5Z8W0</accession>
<dbReference type="HOGENOM" id="CLU_420732_0_0_9"/>
<dbReference type="Pfam" id="PF13476">
    <property type="entry name" value="AAA_23"/>
    <property type="match status" value="1"/>
</dbReference>
<feature type="domain" description="Rad50/SbcC-type AAA" evidence="2">
    <location>
        <begin position="23"/>
        <end position="238"/>
    </location>
</feature>
<dbReference type="STRING" id="411463.EUBVEN_02152"/>
<dbReference type="AlphaFoldDB" id="A5Z8W0"/>
<proteinExistence type="predicted"/>
<dbReference type="EMBL" id="AAVL02000036">
    <property type="protein sequence ID" value="EDM50833.1"/>
    <property type="molecule type" value="Genomic_DNA"/>
</dbReference>
<evidence type="ECO:0000313" key="3">
    <source>
        <dbReference type="EMBL" id="EDM50833.1"/>
    </source>
</evidence>
<keyword evidence="1" id="KW-0175">Coiled coil</keyword>
<organism evidence="3 4">
    <name type="scientific">Eubacterium ventriosum ATCC 27560</name>
    <dbReference type="NCBI Taxonomy" id="411463"/>
    <lineage>
        <taxon>Bacteria</taxon>
        <taxon>Bacillati</taxon>
        <taxon>Bacillota</taxon>
        <taxon>Clostridia</taxon>
        <taxon>Eubacteriales</taxon>
        <taxon>Eubacteriaceae</taxon>
        <taxon>Eubacterium</taxon>
    </lineage>
</organism>